<dbReference type="SUPFAM" id="SSF82708">
    <property type="entry name" value="R3H domain"/>
    <property type="match status" value="1"/>
</dbReference>
<dbReference type="InterPro" id="IPR036867">
    <property type="entry name" value="R3H_dom_sf"/>
</dbReference>
<gene>
    <name evidence="2" type="ORF">A3J05_02470</name>
</gene>
<dbReference type="Gene3D" id="3.30.1370.50">
    <property type="entry name" value="R3H-like domain"/>
    <property type="match status" value="1"/>
</dbReference>
<dbReference type="InterPro" id="IPR038008">
    <property type="entry name" value="Jag_KH"/>
</dbReference>
<comment type="caution">
    <text evidence="2">The sequence shown here is derived from an EMBL/GenBank/DDBJ whole genome shotgun (WGS) entry which is preliminary data.</text>
</comment>
<name>A0A1F5QCC2_9BACT</name>
<proteinExistence type="predicted"/>
<dbReference type="AlphaFoldDB" id="A0A1F5QCC2"/>
<dbReference type="InterPro" id="IPR001374">
    <property type="entry name" value="R3H_dom"/>
</dbReference>
<dbReference type="PANTHER" id="PTHR35800">
    <property type="entry name" value="PROTEIN JAG"/>
    <property type="match status" value="1"/>
</dbReference>
<evidence type="ECO:0000259" key="1">
    <source>
        <dbReference type="PROSITE" id="PS51061"/>
    </source>
</evidence>
<organism evidence="2 3">
    <name type="scientific">Candidatus Doudnabacteria bacterium RIFCSPLOWO2_02_FULL_48_13</name>
    <dbReference type="NCBI Taxonomy" id="1817845"/>
    <lineage>
        <taxon>Bacteria</taxon>
        <taxon>Candidatus Doudnaibacteriota</taxon>
    </lineage>
</organism>
<dbReference type="PANTHER" id="PTHR35800:SF1">
    <property type="entry name" value="RNA-BINDING PROTEIN KHPB"/>
    <property type="match status" value="1"/>
</dbReference>
<evidence type="ECO:0000313" key="2">
    <source>
        <dbReference type="EMBL" id="OGE99829.1"/>
    </source>
</evidence>
<dbReference type="CDD" id="cd02644">
    <property type="entry name" value="R3H_jag"/>
    <property type="match status" value="1"/>
</dbReference>
<dbReference type="EMBL" id="MFFF01000013">
    <property type="protein sequence ID" value="OGE99829.1"/>
    <property type="molecule type" value="Genomic_DNA"/>
</dbReference>
<dbReference type="InterPro" id="IPR015946">
    <property type="entry name" value="KH_dom-like_a/b"/>
</dbReference>
<accession>A0A1F5QCC2</accession>
<dbReference type="InterPro" id="IPR034079">
    <property type="entry name" value="R3H_KhpB"/>
</dbReference>
<dbReference type="PROSITE" id="PS51061">
    <property type="entry name" value="R3H"/>
    <property type="match status" value="1"/>
</dbReference>
<reference evidence="2 3" key="1">
    <citation type="journal article" date="2016" name="Nat. Commun.">
        <title>Thousands of microbial genomes shed light on interconnected biogeochemical processes in an aquifer system.</title>
        <authorList>
            <person name="Anantharaman K."/>
            <person name="Brown C.T."/>
            <person name="Hug L.A."/>
            <person name="Sharon I."/>
            <person name="Castelle C.J."/>
            <person name="Probst A.J."/>
            <person name="Thomas B.C."/>
            <person name="Singh A."/>
            <person name="Wilkins M.J."/>
            <person name="Karaoz U."/>
            <person name="Brodie E.L."/>
            <person name="Williams K.H."/>
            <person name="Hubbard S.S."/>
            <person name="Banfield J.F."/>
        </authorList>
    </citation>
    <scope>NUCLEOTIDE SEQUENCE [LARGE SCALE GENOMIC DNA]</scope>
</reference>
<dbReference type="InterPro" id="IPR039247">
    <property type="entry name" value="KhpB"/>
</dbReference>
<evidence type="ECO:0000313" key="3">
    <source>
        <dbReference type="Proteomes" id="UP000177235"/>
    </source>
</evidence>
<dbReference type="CDD" id="cd02414">
    <property type="entry name" value="KH-II_Jag"/>
    <property type="match status" value="1"/>
</dbReference>
<protein>
    <recommendedName>
        <fullName evidence="1">R3H domain-containing protein</fullName>
    </recommendedName>
</protein>
<dbReference type="Proteomes" id="UP000177235">
    <property type="component" value="Unassembled WGS sequence"/>
</dbReference>
<dbReference type="Pfam" id="PF01424">
    <property type="entry name" value="R3H"/>
    <property type="match status" value="1"/>
</dbReference>
<dbReference type="SMART" id="SM00393">
    <property type="entry name" value="R3H"/>
    <property type="match status" value="1"/>
</dbReference>
<dbReference type="GO" id="GO:0003723">
    <property type="term" value="F:RNA binding"/>
    <property type="evidence" value="ECO:0007669"/>
    <property type="project" value="InterPro"/>
</dbReference>
<feature type="domain" description="R3H" evidence="1">
    <location>
        <begin position="84"/>
        <end position="150"/>
    </location>
</feature>
<dbReference type="Gene3D" id="3.30.300.20">
    <property type="match status" value="1"/>
</dbReference>
<sequence>MDEKYEAIKQVLLELLAKMGITAEIEQRFLEETVIFNLRTNDSAMLIGQHGANLGALQYLGRLLAYKKLGESVQFVVDVENYKKSREEFLRELARQAAARVRETKENLLLKPMSAYERRVVHAEIGALPDIMSESIGQEPERRVLIKPKTAS</sequence>